<evidence type="ECO:0000256" key="1">
    <source>
        <dbReference type="ARBA" id="ARBA00004613"/>
    </source>
</evidence>
<dbReference type="Gene3D" id="2.180.10.10">
    <property type="entry name" value="RHS repeat-associated core"/>
    <property type="match status" value="2"/>
</dbReference>
<dbReference type="InterPro" id="IPR022385">
    <property type="entry name" value="Rhs_assc_core"/>
</dbReference>
<keyword evidence="2" id="KW-0964">Secreted</keyword>
<evidence type="ECO:0000313" key="6">
    <source>
        <dbReference type="EMBL" id="CUV66606.1"/>
    </source>
</evidence>
<proteinExistence type="predicted"/>
<gene>
    <name evidence="6" type="ORF">BN3087_950002</name>
</gene>
<evidence type="ECO:0000256" key="5">
    <source>
        <dbReference type="SAM" id="SignalP"/>
    </source>
</evidence>
<dbReference type="InterPro" id="IPR013517">
    <property type="entry name" value="FG-GAP"/>
</dbReference>
<sequence>MLNKINDIFVILVMSVIVIASSATSSSADTVQNVTLINGDQYKDELDTKLNLTPSYDYNSARTLIGATKGELNVNQGQANYSVSIGVPPGVNGMEPKLSLNYTSNADNGYVGLGWDIGGVSVITRCAQTKIQDGDSFQPGINYTSSDRFCIDGKRLINIKGSYGASGTEYRTEIDTYSQIKSYGGSTTNGPNYFKVKTKEGYIYTYGNDGAADGFISTSAGKPRYWKVKKIEDRFGNSIDFNYFIDKSKGIMFLTSVKYADNTVKFEYEDRPDNLVGYEAEYPYEINKRLLKVSVYTQNEGQFVRSYSITYTKESYGSDRSRLASITENTSSGSLKTLRFDWSDQASNKVNVSRESTDQNIDNNGYIADLNGDGYADIFIARAINVNCEIKINNRNNGFTSKSCNIGSSLSNLKFVDYDGDGDIDIYEVISGSYYLWKNDGNGYFGTSGTKITEISYTTAPNLHFMDLNSDGLSDLVLENNYNVEIYINNNGSFSKQDTISNYKILNNQIMFNDFNADGAMDIYALIGKDVYIWLNDSKGNFPSTQNTKLTLNYSTHLFSQILIADFNGDGLMDIYEDKLGDTTSDYDYLYINKGNAKFSSKITTNRTKYKIEVVDFNGDGLADIYEYGYASYSANAKLWINQGNNSFTNETSYSFYGYIDNIYFGDFNGDGYTDIYEARDSGFDDDQIWINQSTKPLINHIYNEKDENINIAYEPLTNDDIHYNYRLNGGSINYSEGSGSDGTFGTSSSVENYEISVPLYVVTAAKMANGLGGQDTTNYAYKGYSVNRYRGALGFYEIYRYHSQKKELEYTKYKQQFPFIGSPSENINYLNSSMPTFGSFTSNPSGVKVSTRSYTYEDKSYTANYQTLHQVNAKSIIENTYDPGSAKLLTTQTNTKVLSTDRLGNITSQIQTILDRTINKTYKITGTYEYKSENVTNWIIGKVTKLTSTKETVNESDTKKVATEEFTYEGLTGALSTHKKLLDNSQYLLKSYIYTSAGNVESEALSGTNITALTNIYRYGYVNKFKISAEKMVDGVLFYETFEYDPRFGEVTKHIDPNGHETNIYYNALGQKETQVDPDGSKIEWYYSWGGATNALYAITTIDDTKPYITKYYDLLDREVLLKTHNLAGNVILQEKAYNAKGLLSQSFLPYISGDVAPTITYDYDNYSRLIKLTKPSPSGSGASIETTSYSAFSTIQTDAQGYKNKTVKNALNQIINIVEGVGSSNESALSYRYDGLGNLMEAVDNAGNITSYTYDNVGRKISESDPDRGIHDYEYDALGNMTYEKDARGTEKTYSYDALSRLKSINAQNDDESLSKIINNTYDNKTNGIGEIGTTTTQTNIASEQSEMRLEYYYDDLSRLSKKESLIDNETHSIEYIYDYASRAKGAYVHDGSGVDFNTYYVYKNGFLFGIKNPENKTVDTSTLGYVYYADQRDAWGNVVNEIFGNGVQAKDTYNGAGYINTIYTIDTEHSKELHTIDYGYDHVGNVIKRKNIYGQNNYSMDETFTYDALRRINSMNVSVDSPPPLDVNNSTPLSAQSISMNSESTKVYRYDAIGNILQKGSINDYSYDSDKPHAVESANGKSYTYDASGNMLSRGNESISYTVFDKPYALTNANGEVTKFYYDGNENRYKKKTSSYETLYLDKIYERKLYSGEGTDEFTGYFYFGDKLVAMQVLQGEPRAKSYRYTHADSLGSISFITDEDANIVEQRSYEPFGEIRSMNYGNGIVPANMTNITTRSFTNHEQIGEMEGLIHMDGRVYDSTIGRFVSADIHVPDPYSTQSYNRYSYVKNNSLGFTDPSGYDGTIVNKAGLINHLIQQKIDTAPESIPIEYDHTPKYGGVKAWATQQVRLENPDLFVEGGKDQNYLIDVKPTFFKHGIGEFIGSIIGDPYAAYFNNGHNPITNRVMFDNEIMDNKVLGLAGMIPVTKVTSLTASPLKNLGVAAKGLLERVKMKWGESMINTQELIPTHAPTMSKTQFRALKAYIKENGLKSLNNSSDGSISYVVHDGNKYIVNGHHRVKAAKQLDISNVPAKEVQLPFRGYKDIGDL</sequence>
<dbReference type="EMBL" id="FAXN01000101">
    <property type="protein sequence ID" value="CUV66606.1"/>
    <property type="molecule type" value="Genomic_DNA"/>
</dbReference>
<dbReference type="Pfam" id="PF05593">
    <property type="entry name" value="RHS_repeat"/>
    <property type="match status" value="1"/>
</dbReference>
<dbReference type="NCBIfam" id="TIGR03696">
    <property type="entry name" value="Rhs_assc_core"/>
    <property type="match status" value="1"/>
</dbReference>
<dbReference type="SUPFAM" id="SSF69318">
    <property type="entry name" value="Integrin alpha N-terminal domain"/>
    <property type="match status" value="1"/>
</dbReference>
<organism evidence="6">
    <name type="scientific">Sulfurovum sp. enrichment culture clone C5</name>
    <dbReference type="NCBI Taxonomy" id="497650"/>
    <lineage>
        <taxon>Bacteria</taxon>
        <taxon>Pseudomonadati</taxon>
        <taxon>Campylobacterota</taxon>
        <taxon>Epsilonproteobacteria</taxon>
        <taxon>Campylobacterales</taxon>
        <taxon>Sulfurovaceae</taxon>
        <taxon>Sulfurovum</taxon>
        <taxon>environmental samples</taxon>
    </lineage>
</organism>
<dbReference type="InterPro" id="IPR003284">
    <property type="entry name" value="Sal_SpvB"/>
</dbReference>
<dbReference type="InterPro" id="IPR028994">
    <property type="entry name" value="Integrin_alpha_N"/>
</dbReference>
<dbReference type="NCBIfam" id="TIGR01643">
    <property type="entry name" value="YD_repeat_2x"/>
    <property type="match status" value="3"/>
</dbReference>
<evidence type="ECO:0000256" key="4">
    <source>
        <dbReference type="ARBA" id="ARBA00023026"/>
    </source>
</evidence>
<evidence type="ECO:0000256" key="2">
    <source>
        <dbReference type="ARBA" id="ARBA00022525"/>
    </source>
</evidence>
<feature type="chain" id="PRO_5006630086" description="Insecticide toxin TcdB middle/N-terminal domain-containing protein" evidence="5">
    <location>
        <begin position="29"/>
        <end position="2049"/>
    </location>
</feature>
<keyword evidence="4" id="KW-0843">Virulence</keyword>
<dbReference type="GO" id="GO:0005737">
    <property type="term" value="C:cytoplasm"/>
    <property type="evidence" value="ECO:0007669"/>
    <property type="project" value="InterPro"/>
</dbReference>
<dbReference type="PROSITE" id="PS00018">
    <property type="entry name" value="EF_HAND_1"/>
    <property type="match status" value="1"/>
</dbReference>
<name>A0A0S4XR50_9BACT</name>
<reference evidence="6" key="1">
    <citation type="submission" date="2015-11" db="EMBL/GenBank/DDBJ databases">
        <authorList>
            <person name="Zhang Y."/>
            <person name="Guo Z."/>
        </authorList>
    </citation>
    <scope>NUCLEOTIDE SEQUENCE</scope>
    <source>
        <strain evidence="6">BN30871</strain>
    </source>
</reference>
<evidence type="ECO:0000256" key="3">
    <source>
        <dbReference type="ARBA" id="ARBA00022729"/>
    </source>
</evidence>
<dbReference type="InterPro" id="IPR031325">
    <property type="entry name" value="RHS_repeat"/>
</dbReference>
<keyword evidence="3 5" id="KW-0732">Signal</keyword>
<dbReference type="PANTHER" id="PTHR32305:SF15">
    <property type="entry name" value="PROTEIN RHSA-RELATED"/>
    <property type="match status" value="1"/>
</dbReference>
<comment type="subcellular location">
    <subcellularLocation>
        <location evidence="1">Secreted</location>
    </subcellularLocation>
</comment>
<protein>
    <recommendedName>
        <fullName evidence="7">Insecticide toxin TcdB middle/N-terminal domain-containing protein</fullName>
    </recommendedName>
</protein>
<dbReference type="Pfam" id="PF03534">
    <property type="entry name" value="SpvB"/>
    <property type="match status" value="1"/>
</dbReference>
<dbReference type="GO" id="GO:0005576">
    <property type="term" value="C:extracellular region"/>
    <property type="evidence" value="ECO:0007669"/>
    <property type="project" value="UniProtKB-SubCell"/>
</dbReference>
<evidence type="ECO:0008006" key="7">
    <source>
        <dbReference type="Google" id="ProtNLM"/>
    </source>
</evidence>
<feature type="signal peptide" evidence="5">
    <location>
        <begin position="1"/>
        <end position="28"/>
    </location>
</feature>
<dbReference type="InterPro" id="IPR050708">
    <property type="entry name" value="T6SS_VgrG/RHS"/>
</dbReference>
<dbReference type="PANTHER" id="PTHR32305">
    <property type="match status" value="1"/>
</dbReference>
<dbReference type="Pfam" id="PF13517">
    <property type="entry name" value="FG-GAP_3"/>
    <property type="match status" value="3"/>
</dbReference>
<dbReference type="InterPro" id="IPR006530">
    <property type="entry name" value="YD"/>
</dbReference>
<dbReference type="Gene3D" id="3.90.1530.10">
    <property type="entry name" value="Conserved hypothetical protein from pyrococcus furiosus pfu- 392566-001, ParB domain"/>
    <property type="match status" value="1"/>
</dbReference>
<accession>A0A0S4XR50</accession>
<dbReference type="InterPro" id="IPR018247">
    <property type="entry name" value="EF_Hand_1_Ca_BS"/>
</dbReference>